<dbReference type="InterPro" id="IPR036812">
    <property type="entry name" value="NAD(P)_OxRdtase_dom_sf"/>
</dbReference>
<dbReference type="Proteomes" id="UP000664617">
    <property type="component" value="Unassembled WGS sequence"/>
</dbReference>
<gene>
    <name evidence="3" type="ORF">J0911_13885</name>
</gene>
<dbReference type="SUPFAM" id="SSF51430">
    <property type="entry name" value="NAD(P)-linked oxidoreductase"/>
    <property type="match status" value="1"/>
</dbReference>
<name>A0ABS3IAY9_9MICO</name>
<keyword evidence="1" id="KW-0560">Oxidoreductase</keyword>
<dbReference type="CDD" id="cd19088">
    <property type="entry name" value="AKR_AKR13B1"/>
    <property type="match status" value="1"/>
</dbReference>
<dbReference type="EMBL" id="JAFMPK010000047">
    <property type="protein sequence ID" value="MBO0610119.1"/>
    <property type="molecule type" value="Genomic_DNA"/>
</dbReference>
<dbReference type="Pfam" id="PF00248">
    <property type="entry name" value="Aldo_ket_red"/>
    <property type="match status" value="1"/>
</dbReference>
<dbReference type="InterPro" id="IPR020471">
    <property type="entry name" value="AKR"/>
</dbReference>
<dbReference type="NCBIfam" id="NF007695">
    <property type="entry name" value="PRK10376.1"/>
    <property type="match status" value="1"/>
</dbReference>
<reference evidence="4" key="1">
    <citation type="submission" date="2023-07" db="EMBL/GenBank/DDBJ databases">
        <title>Myceligenerans salitolerans sp. nov., a halotolerant actinomycete isolated from a salt lake in Xinjiang, China.</title>
        <authorList>
            <person name="Guan T."/>
        </authorList>
    </citation>
    <scope>NUCLEOTIDE SEQUENCE [LARGE SCALE GENOMIC DNA]</scope>
    <source>
        <strain evidence="4">XHU 5031</strain>
    </source>
</reference>
<dbReference type="PANTHER" id="PTHR43625">
    <property type="entry name" value="AFLATOXIN B1 ALDEHYDE REDUCTASE"/>
    <property type="match status" value="1"/>
</dbReference>
<proteinExistence type="predicted"/>
<feature type="domain" description="NADP-dependent oxidoreductase" evidence="2">
    <location>
        <begin position="29"/>
        <end position="308"/>
    </location>
</feature>
<evidence type="ECO:0000259" key="2">
    <source>
        <dbReference type="Pfam" id="PF00248"/>
    </source>
</evidence>
<evidence type="ECO:0000313" key="4">
    <source>
        <dbReference type="Proteomes" id="UP000664617"/>
    </source>
</evidence>
<dbReference type="PANTHER" id="PTHR43625:SF40">
    <property type="entry name" value="ALDO-KETO REDUCTASE YAKC [NADP(+)]"/>
    <property type="match status" value="1"/>
</dbReference>
<dbReference type="InterPro" id="IPR050791">
    <property type="entry name" value="Aldo-Keto_reductase"/>
</dbReference>
<keyword evidence="4" id="KW-1185">Reference proteome</keyword>
<evidence type="ECO:0000313" key="3">
    <source>
        <dbReference type="EMBL" id="MBO0610119.1"/>
    </source>
</evidence>
<protein>
    <submittedName>
        <fullName evidence="3">Oxidoreductase</fullName>
    </submittedName>
</protein>
<dbReference type="PRINTS" id="PR00069">
    <property type="entry name" value="ALDKETRDTASE"/>
</dbReference>
<organism evidence="3 4">
    <name type="scientific">Myceligenerans salitolerans</name>
    <dbReference type="NCBI Taxonomy" id="1230528"/>
    <lineage>
        <taxon>Bacteria</taxon>
        <taxon>Bacillati</taxon>
        <taxon>Actinomycetota</taxon>
        <taxon>Actinomycetes</taxon>
        <taxon>Micrococcales</taxon>
        <taxon>Promicromonosporaceae</taxon>
        <taxon>Myceligenerans</taxon>
    </lineage>
</organism>
<accession>A0ABS3IAY9</accession>
<sequence length="312" mass="32783">MTSDSITTTAPSPAASAGTWRLGDREVNRIGFGAMRLTGMPWDEKPRDRDTAIAVLRRAVELGVNHIDTAAFYFLPTRSANELISTALHPYRDDLVIATKVGPVRGKGEGLAFAPYARPEELRAQVEENVRQLGVDHLDVVNLRWGSGMGKESGSVAEHVGALTELRDAGLLAHIGVSNVDAAQLTEAMAITPVAEVQNRYGLTERGDDDLVALTGEHGIAFVPFFSVGAGVPGAVPGGTVASDESAVAAVAAAHEVTPAQVRLAWTLHRGEHVLAIPGTGDRAHLEENIAAGSLRLTGDDLARLDAVATAA</sequence>
<dbReference type="RefSeq" id="WP_207276060.1">
    <property type="nucleotide sequence ID" value="NZ_JAFMPK010000047.1"/>
</dbReference>
<dbReference type="Gene3D" id="3.20.20.100">
    <property type="entry name" value="NADP-dependent oxidoreductase domain"/>
    <property type="match status" value="1"/>
</dbReference>
<evidence type="ECO:0000256" key="1">
    <source>
        <dbReference type="ARBA" id="ARBA00023002"/>
    </source>
</evidence>
<dbReference type="InterPro" id="IPR023210">
    <property type="entry name" value="NADP_OxRdtase_dom"/>
</dbReference>
<comment type="caution">
    <text evidence="3">The sequence shown here is derived from an EMBL/GenBank/DDBJ whole genome shotgun (WGS) entry which is preliminary data.</text>
</comment>